<dbReference type="CDD" id="cd00090">
    <property type="entry name" value="HTH_ARSR"/>
    <property type="match status" value="1"/>
</dbReference>
<evidence type="ECO:0000313" key="6">
    <source>
        <dbReference type="Proteomes" id="UP001589788"/>
    </source>
</evidence>
<accession>A0ABV6BZ94</accession>
<dbReference type="Pfam" id="PF01022">
    <property type="entry name" value="HTH_5"/>
    <property type="match status" value="1"/>
</dbReference>
<dbReference type="InterPro" id="IPR036390">
    <property type="entry name" value="WH_DNA-bd_sf"/>
</dbReference>
<comment type="caution">
    <text evidence="5">The sequence shown here is derived from an EMBL/GenBank/DDBJ whole genome shotgun (WGS) entry which is preliminary data.</text>
</comment>
<dbReference type="PANTHER" id="PTHR43132">
    <property type="entry name" value="ARSENICAL RESISTANCE OPERON REPRESSOR ARSR-RELATED"/>
    <property type="match status" value="1"/>
</dbReference>
<dbReference type="Gene3D" id="1.10.10.10">
    <property type="entry name" value="Winged helix-like DNA-binding domain superfamily/Winged helix DNA-binding domain"/>
    <property type="match status" value="1"/>
</dbReference>
<evidence type="ECO:0000256" key="3">
    <source>
        <dbReference type="ARBA" id="ARBA00023163"/>
    </source>
</evidence>
<evidence type="ECO:0000259" key="4">
    <source>
        <dbReference type="PROSITE" id="PS50987"/>
    </source>
</evidence>
<keyword evidence="2" id="KW-0238">DNA-binding</keyword>
<evidence type="ECO:0000313" key="5">
    <source>
        <dbReference type="EMBL" id="MFC0080749.1"/>
    </source>
</evidence>
<evidence type="ECO:0000256" key="1">
    <source>
        <dbReference type="ARBA" id="ARBA00023015"/>
    </source>
</evidence>
<evidence type="ECO:0000256" key="2">
    <source>
        <dbReference type="ARBA" id="ARBA00023125"/>
    </source>
</evidence>
<name>A0ABV6BZ94_9ACTN</name>
<keyword evidence="3" id="KW-0804">Transcription</keyword>
<gene>
    <name evidence="5" type="ORF">ACFFRE_01075</name>
</gene>
<keyword evidence="6" id="KW-1185">Reference proteome</keyword>
<dbReference type="Proteomes" id="UP001589788">
    <property type="component" value="Unassembled WGS sequence"/>
</dbReference>
<dbReference type="NCBIfam" id="NF033788">
    <property type="entry name" value="HTH_metalloreg"/>
    <property type="match status" value="1"/>
</dbReference>
<dbReference type="EMBL" id="JBHLYQ010000004">
    <property type="protein sequence ID" value="MFC0080749.1"/>
    <property type="molecule type" value="Genomic_DNA"/>
</dbReference>
<protein>
    <submittedName>
        <fullName evidence="5">ArsR/SmtB family transcription factor</fullName>
    </submittedName>
</protein>
<organism evidence="5 6">
    <name type="scientific">Aciditerrimonas ferrireducens</name>
    <dbReference type="NCBI Taxonomy" id="667306"/>
    <lineage>
        <taxon>Bacteria</taxon>
        <taxon>Bacillati</taxon>
        <taxon>Actinomycetota</taxon>
        <taxon>Acidimicrobiia</taxon>
        <taxon>Acidimicrobiales</taxon>
        <taxon>Acidimicrobiaceae</taxon>
        <taxon>Aciditerrimonas</taxon>
    </lineage>
</organism>
<dbReference type="SUPFAM" id="SSF46785">
    <property type="entry name" value="Winged helix' DNA-binding domain"/>
    <property type="match status" value="1"/>
</dbReference>
<dbReference type="SMART" id="SM00418">
    <property type="entry name" value="HTH_ARSR"/>
    <property type="match status" value="1"/>
</dbReference>
<dbReference type="PRINTS" id="PR00778">
    <property type="entry name" value="HTHARSR"/>
</dbReference>
<dbReference type="RefSeq" id="WP_248107478.1">
    <property type="nucleotide sequence ID" value="NZ_JAKHEX010000010.1"/>
</dbReference>
<dbReference type="PROSITE" id="PS50987">
    <property type="entry name" value="HTH_ARSR_2"/>
    <property type="match status" value="1"/>
</dbReference>
<keyword evidence="1" id="KW-0805">Transcription regulation</keyword>
<dbReference type="InterPro" id="IPR036388">
    <property type="entry name" value="WH-like_DNA-bd_sf"/>
</dbReference>
<dbReference type="InterPro" id="IPR001845">
    <property type="entry name" value="HTH_ArsR_DNA-bd_dom"/>
</dbReference>
<feature type="domain" description="HTH arsR-type" evidence="4">
    <location>
        <begin position="19"/>
        <end position="113"/>
    </location>
</feature>
<dbReference type="PANTHER" id="PTHR43132:SF2">
    <property type="entry name" value="ARSENICAL RESISTANCE OPERON REPRESSOR ARSR-RELATED"/>
    <property type="match status" value="1"/>
</dbReference>
<sequence length="122" mass="13899">MAKHTTSEAGRPKTIEPRLRQELEELVAEMCKALNEPKRLMVLYALAERPRSVGELAAYLDAPQSNTSQHLAVLRDRGLVDVERRGNRVIYSLRYPKVIAAIDLLREVLNEEIGRQHQLRSA</sequence>
<reference evidence="5 6" key="1">
    <citation type="submission" date="2024-09" db="EMBL/GenBank/DDBJ databases">
        <authorList>
            <person name="Sun Q."/>
            <person name="Mori K."/>
        </authorList>
    </citation>
    <scope>NUCLEOTIDE SEQUENCE [LARGE SCALE GENOMIC DNA]</scope>
    <source>
        <strain evidence="5 6">JCM 15389</strain>
    </source>
</reference>
<proteinExistence type="predicted"/>
<dbReference type="InterPro" id="IPR051011">
    <property type="entry name" value="Metal_resp_trans_reg"/>
</dbReference>
<dbReference type="InterPro" id="IPR011991">
    <property type="entry name" value="ArsR-like_HTH"/>
</dbReference>